<dbReference type="AlphaFoldDB" id="A0A6B0GNP2"/>
<dbReference type="PROSITE" id="PS51371">
    <property type="entry name" value="CBS"/>
    <property type="match status" value="1"/>
</dbReference>
<dbReference type="PANTHER" id="PTHR43245">
    <property type="entry name" value="BIFUNCTIONAL POLYMYXIN RESISTANCE PROTEIN ARNA"/>
    <property type="match status" value="1"/>
</dbReference>
<dbReference type="EMBL" id="WSZK01000034">
    <property type="protein sequence ID" value="MWG36300.1"/>
    <property type="molecule type" value="Genomic_DNA"/>
</dbReference>
<dbReference type="InterPro" id="IPR046342">
    <property type="entry name" value="CBS_dom_sf"/>
</dbReference>
<feature type="domain" description="CBS" evidence="2">
    <location>
        <begin position="3"/>
        <end position="60"/>
    </location>
</feature>
<evidence type="ECO:0000313" key="3">
    <source>
        <dbReference type="EMBL" id="MWG36300.1"/>
    </source>
</evidence>
<dbReference type="Proteomes" id="UP000451471">
    <property type="component" value="Unassembled WGS sequence"/>
</dbReference>
<proteinExistence type="predicted"/>
<dbReference type="OrthoDB" id="4907at2157"/>
<dbReference type="CDD" id="cd08946">
    <property type="entry name" value="SDR_e"/>
    <property type="match status" value="1"/>
</dbReference>
<dbReference type="InterPro" id="IPR036291">
    <property type="entry name" value="NAD(P)-bd_dom_sf"/>
</dbReference>
<dbReference type="Gene3D" id="3.10.580.10">
    <property type="entry name" value="CBS-domain"/>
    <property type="match status" value="1"/>
</dbReference>
<dbReference type="SUPFAM" id="SSF51735">
    <property type="entry name" value="NAD(P)-binding Rossmann-fold domains"/>
    <property type="match status" value="1"/>
</dbReference>
<evidence type="ECO:0000256" key="1">
    <source>
        <dbReference type="PROSITE-ProRule" id="PRU00703"/>
    </source>
</evidence>
<gene>
    <name evidence="3" type="ORF">GQS65_17730</name>
</gene>
<keyword evidence="4" id="KW-1185">Reference proteome</keyword>
<dbReference type="Pfam" id="PF00571">
    <property type="entry name" value="CBS"/>
    <property type="match status" value="1"/>
</dbReference>
<organism evidence="3 4">
    <name type="scientific">Halomarina oriensis</name>
    <dbReference type="NCBI Taxonomy" id="671145"/>
    <lineage>
        <taxon>Archaea</taxon>
        <taxon>Methanobacteriati</taxon>
        <taxon>Methanobacteriota</taxon>
        <taxon>Stenosarchaea group</taxon>
        <taxon>Halobacteria</taxon>
        <taxon>Halobacteriales</taxon>
        <taxon>Natronomonadaceae</taxon>
        <taxon>Halomarina</taxon>
    </lineage>
</organism>
<dbReference type="SUPFAM" id="SSF54631">
    <property type="entry name" value="CBS-domain pair"/>
    <property type="match status" value="1"/>
</dbReference>
<reference evidence="3 4" key="1">
    <citation type="submission" date="2019-12" db="EMBL/GenBank/DDBJ databases">
        <title>Halocatena pleomorpha gen. nov. sp. nov., an extremely halophilic archaeon of family Halobacteriaceae isolated from saltpan soil.</title>
        <authorList>
            <person name="Pal Y."/>
            <person name="Verma A."/>
            <person name="Krishnamurthi S."/>
            <person name="Kumar P."/>
        </authorList>
    </citation>
    <scope>NUCLEOTIDE SEQUENCE [LARGE SCALE GENOMIC DNA]</scope>
    <source>
        <strain evidence="3 4">JCM 16495</strain>
    </source>
</reference>
<evidence type="ECO:0000313" key="4">
    <source>
        <dbReference type="Proteomes" id="UP000451471"/>
    </source>
</evidence>
<name>A0A6B0GNP2_9EURY</name>
<dbReference type="RefSeq" id="WP_158205961.1">
    <property type="nucleotide sequence ID" value="NZ_WSZK01000034.1"/>
</dbReference>
<dbReference type="Gene3D" id="3.40.50.720">
    <property type="entry name" value="NAD(P)-binding Rossmann-like Domain"/>
    <property type="match status" value="1"/>
</dbReference>
<dbReference type="InterPro" id="IPR001509">
    <property type="entry name" value="Epimerase_deHydtase"/>
</dbReference>
<dbReference type="PANTHER" id="PTHR43245:SF23">
    <property type="entry name" value="NAD(P)-BINDING DOMAIN-CONTAINING PROTEIN"/>
    <property type="match status" value="1"/>
</dbReference>
<protein>
    <submittedName>
        <fullName evidence="3">NAD-dependent epimerase/dehydratase family protein</fullName>
    </submittedName>
</protein>
<dbReference type="InterPro" id="IPR050177">
    <property type="entry name" value="Lipid_A_modif_metabolic_enz"/>
</dbReference>
<evidence type="ECO:0000259" key="2">
    <source>
        <dbReference type="PROSITE" id="PS51371"/>
    </source>
</evidence>
<sequence>MGLTSRVDILTHRSTPLEDAMLRIDQVGLGLVVLVDDDARLVGTATDGDIRRGILDGVSLDAPVEAVMNEDPVAIRASWDRREVAARFSRTRLEAAAPKTGRLVVPIVDEDDRVTDVTFLSKRGEIAGPTRPSNGSVNTVLVIGGAGYIGSVLCGQLLERGYEIRVLDPLLFGDHGISQYYDDERFTLVEGDMCDIETVMTAIEGADAVVHLGGLVGDPASSLDPSRTLALNLHSVKLVADICKYHQINRFLFASTCSVYGKSGSGDLLTEGDDLNPVSLYARTKIESERELLNMDGNFAPTVLRMATVYGLSPRMRFDLVVNVLNAKAHTEGVVPIFGGDQYRPNVHVADAARAYVACLEAPIETVAHEVFNVGSNAQNYCVEDIGRIVADHYPHASLDVNADREDDRSYRVDFSKLRDVLDYEAEHTIESACVELREAFERGEFEDYTDKVYSNYKTAVEDSDVEAHAD</sequence>
<comment type="caution">
    <text evidence="3">The sequence shown here is derived from an EMBL/GenBank/DDBJ whole genome shotgun (WGS) entry which is preliminary data.</text>
</comment>
<keyword evidence="1" id="KW-0129">CBS domain</keyword>
<dbReference type="InterPro" id="IPR000644">
    <property type="entry name" value="CBS_dom"/>
</dbReference>
<accession>A0A6B0GNP2</accession>
<dbReference type="Pfam" id="PF01370">
    <property type="entry name" value="Epimerase"/>
    <property type="match status" value="1"/>
</dbReference>